<dbReference type="InterPro" id="IPR003599">
    <property type="entry name" value="Ig_sub"/>
</dbReference>
<dbReference type="Pfam" id="PF07679">
    <property type="entry name" value="I-set"/>
    <property type="match status" value="2"/>
</dbReference>
<dbReference type="GO" id="GO:0043005">
    <property type="term" value="C:neuron projection"/>
    <property type="evidence" value="ECO:0007669"/>
    <property type="project" value="TreeGrafter"/>
</dbReference>
<evidence type="ECO:0000256" key="3">
    <source>
        <dbReference type="ARBA" id="ARBA00023157"/>
    </source>
</evidence>
<evidence type="ECO:0000256" key="4">
    <source>
        <dbReference type="ARBA" id="ARBA00023319"/>
    </source>
</evidence>
<evidence type="ECO:0000313" key="7">
    <source>
        <dbReference type="EMBL" id="VDN52887.1"/>
    </source>
</evidence>
<dbReference type="PANTHER" id="PTHR12231">
    <property type="entry name" value="CTX-RELATED TYPE I TRANSMEMBRANE PROTEIN"/>
    <property type="match status" value="1"/>
</dbReference>
<evidence type="ECO:0000256" key="2">
    <source>
        <dbReference type="ARBA" id="ARBA00022737"/>
    </source>
</evidence>
<dbReference type="PROSITE" id="PS50835">
    <property type="entry name" value="IG_LIKE"/>
    <property type="match status" value="3"/>
</dbReference>
<dbReference type="InterPro" id="IPR036179">
    <property type="entry name" value="Ig-like_dom_sf"/>
</dbReference>
<gene>
    <name evidence="7" type="ORF">DME_LOCUS2860</name>
</gene>
<feature type="domain" description="Ig-like" evidence="6">
    <location>
        <begin position="104"/>
        <end position="182"/>
    </location>
</feature>
<feature type="transmembrane region" description="Helical" evidence="5">
    <location>
        <begin position="216"/>
        <end position="238"/>
    </location>
</feature>
<dbReference type="SUPFAM" id="SSF48726">
    <property type="entry name" value="Immunoglobulin"/>
    <property type="match status" value="3"/>
</dbReference>
<feature type="domain" description="Ig-like" evidence="6">
    <location>
        <begin position="2"/>
        <end position="92"/>
    </location>
</feature>
<dbReference type="SMART" id="SM00408">
    <property type="entry name" value="IGc2"/>
    <property type="match status" value="2"/>
</dbReference>
<dbReference type="InterPro" id="IPR007110">
    <property type="entry name" value="Ig-like_dom"/>
</dbReference>
<dbReference type="Proteomes" id="UP000038040">
    <property type="component" value="Unplaced"/>
</dbReference>
<accession>A0A0N4UMN8</accession>
<evidence type="ECO:0000259" key="6">
    <source>
        <dbReference type="PROSITE" id="PS50835"/>
    </source>
</evidence>
<name>A0A0N4UMN8_DRAME</name>
<evidence type="ECO:0000313" key="8">
    <source>
        <dbReference type="Proteomes" id="UP000038040"/>
    </source>
</evidence>
<protein>
    <submittedName>
        <fullName evidence="10">Ig-like domain-containing protein</fullName>
    </submittedName>
</protein>
<dbReference type="FunFam" id="2.60.40.10:FF:000032">
    <property type="entry name" value="palladin isoform X1"/>
    <property type="match status" value="1"/>
</dbReference>
<dbReference type="InterPro" id="IPR051170">
    <property type="entry name" value="Neural/epithelial_adhesion"/>
</dbReference>
<proteinExistence type="predicted"/>
<dbReference type="Proteomes" id="UP000274756">
    <property type="component" value="Unassembled WGS sequence"/>
</dbReference>
<dbReference type="PANTHER" id="PTHR12231:SF253">
    <property type="entry name" value="DPR-INTERACTING PROTEIN ETA, ISOFORM B-RELATED"/>
    <property type="match status" value="1"/>
</dbReference>
<dbReference type="OrthoDB" id="10253954at2759"/>
<dbReference type="AlphaFoldDB" id="A0A0N4UMN8"/>
<keyword evidence="4" id="KW-0393">Immunoglobulin domain</keyword>
<dbReference type="InterPro" id="IPR013783">
    <property type="entry name" value="Ig-like_fold"/>
</dbReference>
<feature type="domain" description="Ig-like" evidence="6">
    <location>
        <begin position="243"/>
        <end position="298"/>
    </location>
</feature>
<dbReference type="InterPro" id="IPR013098">
    <property type="entry name" value="Ig_I-set"/>
</dbReference>
<keyword evidence="5" id="KW-1133">Transmembrane helix</keyword>
<sequence>GAKLLVRPDSSTVPDDTKISFFCRADGNPIPSVVWKKNGEIITDPRFISKTLANGLSTLRIEPVKMIDANSTITCSADNGVGNPVVADATLRVLSHNSLPLGFPIIETHPVLKSVEQGRTAHVSCRVKGDPRPKVLWLRDLMPIDIRSNNRYSVSTLGNPGALMIQQAREEDQGRYECVARNTLGVIHSKAAHLYVKGQIMNNFPHASYPISFDKFFLFFNIFYIFYYHFTIYVTLFIRRVPPYFSYKLERLYKVAPGGSINLTCVAVGYPMPRVFWKKSDETYLNDPQTAPIGFDFF</sequence>
<evidence type="ECO:0000313" key="9">
    <source>
        <dbReference type="Proteomes" id="UP000274756"/>
    </source>
</evidence>
<dbReference type="Gene3D" id="2.60.40.10">
    <property type="entry name" value="Immunoglobulins"/>
    <property type="match status" value="3"/>
</dbReference>
<keyword evidence="2" id="KW-0677">Repeat</keyword>
<keyword evidence="1" id="KW-0732">Signal</keyword>
<dbReference type="SMART" id="SM00409">
    <property type="entry name" value="IG"/>
    <property type="match status" value="2"/>
</dbReference>
<keyword evidence="5" id="KW-0812">Transmembrane</keyword>
<reference evidence="7 9" key="2">
    <citation type="submission" date="2018-11" db="EMBL/GenBank/DDBJ databases">
        <authorList>
            <consortium name="Pathogen Informatics"/>
        </authorList>
    </citation>
    <scope>NUCLEOTIDE SEQUENCE [LARGE SCALE GENOMIC DNA]</scope>
</reference>
<dbReference type="EMBL" id="UYYG01000085">
    <property type="protein sequence ID" value="VDN52887.1"/>
    <property type="molecule type" value="Genomic_DNA"/>
</dbReference>
<evidence type="ECO:0000256" key="5">
    <source>
        <dbReference type="SAM" id="Phobius"/>
    </source>
</evidence>
<dbReference type="STRING" id="318479.A0A0N4UMN8"/>
<keyword evidence="5" id="KW-0472">Membrane</keyword>
<dbReference type="InterPro" id="IPR003598">
    <property type="entry name" value="Ig_sub2"/>
</dbReference>
<dbReference type="WBParaSite" id="DME_0000912301-mRNA-1">
    <property type="protein sequence ID" value="DME_0000912301-mRNA-1"/>
    <property type="gene ID" value="DME_0000912301"/>
</dbReference>
<organism evidence="8 10">
    <name type="scientific">Dracunculus medinensis</name>
    <name type="common">Guinea worm</name>
    <dbReference type="NCBI Taxonomy" id="318479"/>
    <lineage>
        <taxon>Eukaryota</taxon>
        <taxon>Metazoa</taxon>
        <taxon>Ecdysozoa</taxon>
        <taxon>Nematoda</taxon>
        <taxon>Chromadorea</taxon>
        <taxon>Rhabditida</taxon>
        <taxon>Spirurina</taxon>
        <taxon>Dracunculoidea</taxon>
        <taxon>Dracunculidae</taxon>
        <taxon>Dracunculus</taxon>
    </lineage>
</organism>
<evidence type="ECO:0000313" key="10">
    <source>
        <dbReference type="WBParaSite" id="DME_0000912301-mRNA-1"/>
    </source>
</evidence>
<reference evidence="10" key="1">
    <citation type="submission" date="2017-02" db="UniProtKB">
        <authorList>
            <consortium name="WormBaseParasite"/>
        </authorList>
    </citation>
    <scope>IDENTIFICATION</scope>
</reference>
<evidence type="ECO:0000256" key="1">
    <source>
        <dbReference type="ARBA" id="ARBA00022729"/>
    </source>
</evidence>
<keyword evidence="3" id="KW-1015">Disulfide bond</keyword>
<keyword evidence="9" id="KW-1185">Reference proteome</keyword>